<dbReference type="InterPro" id="IPR023198">
    <property type="entry name" value="PGP-like_dom2"/>
</dbReference>
<dbReference type="InterPro" id="IPR006439">
    <property type="entry name" value="HAD-SF_hydro_IA"/>
</dbReference>
<keyword evidence="3" id="KW-1185">Reference proteome</keyword>
<sequence length="255" mass="28056">MSTAPSPLAPVKALIFDLMGTCTNWHAPLLALLRSSLPLPAQLKAEDLPRLAADWRAGFFRRIQESFERGEEAQDVDAVHRLVLDGLLRERGVGDGSDGTGGWGEEVRESLVRGWHVQEPWPDSVEGLARLQKKFMVIVLANGTTRLQLDIVRSSGLQFDTLLSSQLLGRTKPSPDMYRRALELLAIEPEQALMVAAHAYDLRAAAKVGMKTVYIHRPTEDPQEDMSKVREDVDLFLDGISPGSGLMALADHLGA</sequence>
<dbReference type="Pfam" id="PF00702">
    <property type="entry name" value="Hydrolase"/>
    <property type="match status" value="1"/>
</dbReference>
<gene>
    <name evidence="2" type="ORF">CALCODRAFT_486909</name>
</gene>
<protein>
    <submittedName>
        <fullName evidence="2">HAD-like protein</fullName>
    </submittedName>
</protein>
<dbReference type="PANTHER" id="PTHR43316:SF3">
    <property type="entry name" value="HALOACID DEHALOGENASE, TYPE II (AFU_ORTHOLOGUE AFUA_2G07750)-RELATED"/>
    <property type="match status" value="1"/>
</dbReference>
<dbReference type="AlphaFoldDB" id="A0A165DGA9"/>
<keyword evidence="1" id="KW-0378">Hydrolase</keyword>
<dbReference type="EMBL" id="KV424057">
    <property type="protein sequence ID" value="KZT52738.1"/>
    <property type="molecule type" value="Genomic_DNA"/>
</dbReference>
<organism evidence="2 3">
    <name type="scientific">Calocera cornea HHB12733</name>
    <dbReference type="NCBI Taxonomy" id="1353952"/>
    <lineage>
        <taxon>Eukaryota</taxon>
        <taxon>Fungi</taxon>
        <taxon>Dikarya</taxon>
        <taxon>Basidiomycota</taxon>
        <taxon>Agaricomycotina</taxon>
        <taxon>Dacrymycetes</taxon>
        <taxon>Dacrymycetales</taxon>
        <taxon>Dacrymycetaceae</taxon>
        <taxon>Calocera</taxon>
    </lineage>
</organism>
<dbReference type="PANTHER" id="PTHR43316">
    <property type="entry name" value="HYDROLASE, HALOACID DELAHOGENASE-RELATED"/>
    <property type="match status" value="1"/>
</dbReference>
<dbReference type="SUPFAM" id="SSF56784">
    <property type="entry name" value="HAD-like"/>
    <property type="match status" value="1"/>
</dbReference>
<dbReference type="SFLD" id="SFLDG01129">
    <property type="entry name" value="C1.5:_HAD__Beta-PGM__Phosphata"/>
    <property type="match status" value="1"/>
</dbReference>
<dbReference type="NCBIfam" id="TIGR01493">
    <property type="entry name" value="HAD-SF-IA-v2"/>
    <property type="match status" value="1"/>
</dbReference>
<dbReference type="PRINTS" id="PR00413">
    <property type="entry name" value="HADHALOGNASE"/>
</dbReference>
<dbReference type="InterPro" id="IPR051540">
    <property type="entry name" value="S-2-haloacid_dehalogenase"/>
</dbReference>
<dbReference type="NCBIfam" id="TIGR01549">
    <property type="entry name" value="HAD-SF-IA-v1"/>
    <property type="match status" value="1"/>
</dbReference>
<dbReference type="STRING" id="1353952.A0A165DGA9"/>
<dbReference type="InterPro" id="IPR036412">
    <property type="entry name" value="HAD-like_sf"/>
</dbReference>
<dbReference type="InterPro" id="IPR023214">
    <property type="entry name" value="HAD_sf"/>
</dbReference>
<evidence type="ECO:0000313" key="3">
    <source>
        <dbReference type="Proteomes" id="UP000076842"/>
    </source>
</evidence>
<dbReference type="Proteomes" id="UP000076842">
    <property type="component" value="Unassembled WGS sequence"/>
</dbReference>
<dbReference type="InParanoid" id="A0A165DGA9"/>
<evidence type="ECO:0000313" key="2">
    <source>
        <dbReference type="EMBL" id="KZT52738.1"/>
    </source>
</evidence>
<dbReference type="NCBIfam" id="TIGR01509">
    <property type="entry name" value="HAD-SF-IA-v3"/>
    <property type="match status" value="1"/>
</dbReference>
<dbReference type="OrthoDB" id="2363873at2759"/>
<dbReference type="GO" id="GO:0016791">
    <property type="term" value="F:phosphatase activity"/>
    <property type="evidence" value="ECO:0007669"/>
    <property type="project" value="UniProtKB-ARBA"/>
</dbReference>
<reference evidence="2 3" key="1">
    <citation type="journal article" date="2016" name="Mol. Biol. Evol.">
        <title>Comparative Genomics of Early-Diverging Mushroom-Forming Fungi Provides Insights into the Origins of Lignocellulose Decay Capabilities.</title>
        <authorList>
            <person name="Nagy L.G."/>
            <person name="Riley R."/>
            <person name="Tritt A."/>
            <person name="Adam C."/>
            <person name="Daum C."/>
            <person name="Floudas D."/>
            <person name="Sun H."/>
            <person name="Yadav J.S."/>
            <person name="Pangilinan J."/>
            <person name="Larsson K.H."/>
            <person name="Matsuura K."/>
            <person name="Barry K."/>
            <person name="Labutti K."/>
            <person name="Kuo R."/>
            <person name="Ohm R.A."/>
            <person name="Bhattacharya S.S."/>
            <person name="Shirouzu T."/>
            <person name="Yoshinaga Y."/>
            <person name="Martin F.M."/>
            <person name="Grigoriev I.V."/>
            <person name="Hibbett D.S."/>
        </authorList>
    </citation>
    <scope>NUCLEOTIDE SEQUENCE [LARGE SCALE GENOMIC DNA]</scope>
    <source>
        <strain evidence="2 3">HHB12733</strain>
    </source>
</reference>
<proteinExistence type="predicted"/>
<dbReference type="Gene3D" id="1.10.150.240">
    <property type="entry name" value="Putative phosphatase, domain 2"/>
    <property type="match status" value="1"/>
</dbReference>
<accession>A0A165DGA9</accession>
<dbReference type="SFLD" id="SFLDS00003">
    <property type="entry name" value="Haloacid_Dehalogenase"/>
    <property type="match status" value="1"/>
</dbReference>
<evidence type="ECO:0000256" key="1">
    <source>
        <dbReference type="ARBA" id="ARBA00022801"/>
    </source>
</evidence>
<name>A0A165DGA9_9BASI</name>
<dbReference type="Gene3D" id="3.40.50.1000">
    <property type="entry name" value="HAD superfamily/HAD-like"/>
    <property type="match status" value="1"/>
</dbReference>